<evidence type="ECO:0000256" key="2">
    <source>
        <dbReference type="SAM" id="MobiDB-lite"/>
    </source>
</evidence>
<reference evidence="3" key="2">
    <citation type="submission" date="2025-09" db="UniProtKB">
        <authorList>
            <consortium name="Ensembl"/>
        </authorList>
    </citation>
    <scope>IDENTIFICATION</scope>
</reference>
<feature type="region of interest" description="Disordered" evidence="2">
    <location>
        <begin position="1"/>
        <end position="26"/>
    </location>
</feature>
<keyword evidence="1" id="KW-0677">Repeat</keyword>
<dbReference type="Ensembl" id="ENSCVAT00000016377.1">
    <property type="protein sequence ID" value="ENSCVAP00000026365.1"/>
    <property type="gene ID" value="ENSCVAG00000011969.1"/>
</dbReference>
<proteinExistence type="predicted"/>
<dbReference type="Proteomes" id="UP000265020">
    <property type="component" value="Unassembled WGS sequence"/>
</dbReference>
<protein>
    <submittedName>
        <fullName evidence="3">Ankyrin repeat and MYND domain containing 1</fullName>
    </submittedName>
</protein>
<evidence type="ECO:0000313" key="3">
    <source>
        <dbReference type="Ensembl" id="ENSCVAP00000026365.1"/>
    </source>
</evidence>
<dbReference type="Pfam" id="PF02493">
    <property type="entry name" value="MORN"/>
    <property type="match status" value="4"/>
</dbReference>
<dbReference type="SUPFAM" id="SSF82185">
    <property type="entry name" value="Histone H3 K4-specific methyltransferase SET7/9 N-terminal domain"/>
    <property type="match status" value="1"/>
</dbReference>
<keyword evidence="4" id="KW-1185">Reference proteome</keyword>
<reference evidence="3" key="1">
    <citation type="submission" date="2025-08" db="UniProtKB">
        <authorList>
            <consortium name="Ensembl"/>
        </authorList>
    </citation>
    <scope>IDENTIFICATION</scope>
</reference>
<dbReference type="SMART" id="SM00698">
    <property type="entry name" value="MORN"/>
    <property type="match status" value="3"/>
</dbReference>
<name>A0A3Q2GI19_CYPVA</name>
<evidence type="ECO:0000313" key="4">
    <source>
        <dbReference type="Proteomes" id="UP000265020"/>
    </source>
</evidence>
<dbReference type="Gene3D" id="2.20.110.10">
    <property type="entry name" value="Histone H3 K4-specific methyltransferase SET7/9 N-terminal domain"/>
    <property type="match status" value="2"/>
</dbReference>
<dbReference type="GeneTree" id="ENSGT00460000041630"/>
<evidence type="ECO:0000256" key="1">
    <source>
        <dbReference type="ARBA" id="ARBA00022737"/>
    </source>
</evidence>
<dbReference type="InterPro" id="IPR003409">
    <property type="entry name" value="MORN"/>
</dbReference>
<accession>A0A3Q2GI19</accession>
<dbReference type="InterPro" id="IPR053064">
    <property type="entry name" value="Ankyrin-MYND_domain-protein"/>
</dbReference>
<sequence>MKSTCTGEAADFSSSDDERRQGFGVQEWPDGSKYEGEFVEGLKHGKGLYCWPTGHTFTGKFYLNRKEGYGHFSFPGGAVFQGLYHRDQRFGPGVFTYPDGRQDVGLWHGQRLLKLCSSLGIGFSLQHFPEYLPNHFTSPSSQVGIDKDLLLDESFILPPGIERYSIDGDHLPLTPGRRKELDRLFHGELWEQDGGTDPNLPLGNRVGSALCTLTNFSYPLCGNRIKLVNAIRQIYHTVNAN</sequence>
<dbReference type="PANTHER" id="PTHR15897">
    <property type="entry name" value="ANKYRIN REPEAT AND MYND DOMAIN PROTEIN 1"/>
    <property type="match status" value="1"/>
</dbReference>
<dbReference type="AlphaFoldDB" id="A0A3Q2GI19"/>
<dbReference type="PANTHER" id="PTHR15897:SF2">
    <property type="entry name" value="ANKYRIN REPEAT AND MYND DOMAIN-CONTAINING PROTEIN 1"/>
    <property type="match status" value="1"/>
</dbReference>
<organism evidence="3 4">
    <name type="scientific">Cyprinodon variegatus</name>
    <name type="common">Sheepshead minnow</name>
    <dbReference type="NCBI Taxonomy" id="28743"/>
    <lineage>
        <taxon>Eukaryota</taxon>
        <taxon>Metazoa</taxon>
        <taxon>Chordata</taxon>
        <taxon>Craniata</taxon>
        <taxon>Vertebrata</taxon>
        <taxon>Euteleostomi</taxon>
        <taxon>Actinopterygii</taxon>
        <taxon>Neopterygii</taxon>
        <taxon>Teleostei</taxon>
        <taxon>Neoteleostei</taxon>
        <taxon>Acanthomorphata</taxon>
        <taxon>Ovalentaria</taxon>
        <taxon>Atherinomorphae</taxon>
        <taxon>Cyprinodontiformes</taxon>
        <taxon>Cyprinodontidae</taxon>
        <taxon>Cyprinodon</taxon>
    </lineage>
</organism>